<dbReference type="GO" id="GO:0016020">
    <property type="term" value="C:membrane"/>
    <property type="evidence" value="ECO:0007669"/>
    <property type="project" value="UniProtKB-SubCell"/>
</dbReference>
<proteinExistence type="predicted"/>
<feature type="transmembrane region" description="Helical" evidence="5">
    <location>
        <begin position="94"/>
        <end position="119"/>
    </location>
</feature>
<dbReference type="Proteomes" id="UP000271162">
    <property type="component" value="Unassembled WGS sequence"/>
</dbReference>
<evidence type="ECO:0000256" key="2">
    <source>
        <dbReference type="ARBA" id="ARBA00022692"/>
    </source>
</evidence>
<evidence type="ECO:0000256" key="1">
    <source>
        <dbReference type="ARBA" id="ARBA00004141"/>
    </source>
</evidence>
<evidence type="ECO:0000313" key="7">
    <source>
        <dbReference type="Proteomes" id="UP000271162"/>
    </source>
</evidence>
<accession>A0A0N4YD18</accession>
<keyword evidence="4 5" id="KW-0472">Membrane</keyword>
<name>A0A0N4YD18_NIPBR</name>
<evidence type="ECO:0000256" key="4">
    <source>
        <dbReference type="ARBA" id="ARBA00023136"/>
    </source>
</evidence>
<reference evidence="8" key="1">
    <citation type="submission" date="2017-02" db="UniProtKB">
        <authorList>
            <consortium name="WormBaseParasite"/>
        </authorList>
    </citation>
    <scope>IDENTIFICATION</scope>
</reference>
<keyword evidence="7" id="KW-1185">Reference proteome</keyword>
<sequence length="167" mass="19625">MQCEEKRQLVGAFWFLLAMYAQLCASLISSVLCILVMKKCLKTVFHVNIKVLFVAMLSLYVVHSLIIAATQFFMVVERMAALWKHQRYESYGPLLGILFVAISTPPYYTLISTLFIGYAMRSSNRRHRLLEAIDEQQRKEREIYFQTYDVMWKRHDTKRKNQVGVQC</sequence>
<comment type="subcellular location">
    <subcellularLocation>
        <location evidence="1">Membrane</location>
        <topology evidence="1">Multi-pass membrane protein</topology>
    </subcellularLocation>
</comment>
<gene>
    <name evidence="6" type="ORF">NBR_LOCUS14487</name>
</gene>
<reference evidence="6 7" key="2">
    <citation type="submission" date="2018-11" db="EMBL/GenBank/DDBJ databases">
        <authorList>
            <consortium name="Pathogen Informatics"/>
        </authorList>
    </citation>
    <scope>NUCLEOTIDE SEQUENCE [LARGE SCALE GENOMIC DNA]</scope>
</reference>
<organism evidence="8">
    <name type="scientific">Nippostrongylus brasiliensis</name>
    <name type="common">Rat hookworm</name>
    <dbReference type="NCBI Taxonomy" id="27835"/>
    <lineage>
        <taxon>Eukaryota</taxon>
        <taxon>Metazoa</taxon>
        <taxon>Ecdysozoa</taxon>
        <taxon>Nematoda</taxon>
        <taxon>Chromadorea</taxon>
        <taxon>Rhabditida</taxon>
        <taxon>Rhabditina</taxon>
        <taxon>Rhabditomorpha</taxon>
        <taxon>Strongyloidea</taxon>
        <taxon>Heligmosomidae</taxon>
        <taxon>Nippostrongylus</taxon>
    </lineage>
</organism>
<protein>
    <submittedName>
        <fullName evidence="6 8">Uncharacterized protein</fullName>
    </submittedName>
</protein>
<dbReference type="InterPro" id="IPR019408">
    <property type="entry name" value="7TM_GPCR_serpentine_rcpt_Srab"/>
</dbReference>
<feature type="transmembrane region" description="Helical" evidence="5">
    <location>
        <begin position="49"/>
        <end position="74"/>
    </location>
</feature>
<dbReference type="WBParaSite" id="NBR_0001448601-mRNA-1">
    <property type="protein sequence ID" value="NBR_0001448601-mRNA-1"/>
    <property type="gene ID" value="NBR_0001448601"/>
</dbReference>
<keyword evidence="3 5" id="KW-1133">Transmembrane helix</keyword>
<evidence type="ECO:0000256" key="5">
    <source>
        <dbReference type="SAM" id="Phobius"/>
    </source>
</evidence>
<feature type="transmembrane region" description="Helical" evidence="5">
    <location>
        <begin position="12"/>
        <end position="37"/>
    </location>
</feature>
<keyword evidence="2 5" id="KW-0812">Transmembrane</keyword>
<dbReference type="AlphaFoldDB" id="A0A0N4YD18"/>
<dbReference type="EMBL" id="UYSL01021382">
    <property type="protein sequence ID" value="VDL78076.1"/>
    <property type="molecule type" value="Genomic_DNA"/>
</dbReference>
<dbReference type="Pfam" id="PF10292">
    <property type="entry name" value="7TM_GPCR_Srab"/>
    <property type="match status" value="1"/>
</dbReference>
<evidence type="ECO:0000313" key="6">
    <source>
        <dbReference type="EMBL" id="VDL78076.1"/>
    </source>
</evidence>
<evidence type="ECO:0000256" key="3">
    <source>
        <dbReference type="ARBA" id="ARBA00022989"/>
    </source>
</evidence>
<evidence type="ECO:0000313" key="8">
    <source>
        <dbReference type="WBParaSite" id="NBR_0001448601-mRNA-1"/>
    </source>
</evidence>